<organism evidence="2 3">
    <name type="scientific">Deinococcus peraridilitoris (strain DSM 19664 / LMG 22246 / CIP 109416 / KR-200)</name>
    <dbReference type="NCBI Taxonomy" id="937777"/>
    <lineage>
        <taxon>Bacteria</taxon>
        <taxon>Thermotogati</taxon>
        <taxon>Deinococcota</taxon>
        <taxon>Deinococci</taxon>
        <taxon>Deinococcales</taxon>
        <taxon>Deinococcaceae</taxon>
        <taxon>Deinococcus</taxon>
    </lineage>
</organism>
<dbReference type="Proteomes" id="UP000010467">
    <property type="component" value="Chromosome"/>
</dbReference>
<protein>
    <submittedName>
        <fullName evidence="2">Uncharacterized protein</fullName>
    </submittedName>
</protein>
<dbReference type="OrthoDB" id="71760at2"/>
<feature type="compositionally biased region" description="Basic residues" evidence="1">
    <location>
        <begin position="113"/>
        <end position="122"/>
    </location>
</feature>
<dbReference type="EMBL" id="CP003382">
    <property type="protein sequence ID" value="AFZ69021.1"/>
    <property type="molecule type" value="Genomic_DNA"/>
</dbReference>
<dbReference type="STRING" id="937777.Deipe_3592"/>
<proteinExistence type="predicted"/>
<dbReference type="KEGG" id="dpd:Deipe_3592"/>
<dbReference type="AlphaFoldDB" id="L0A576"/>
<keyword evidence="3" id="KW-1185">Reference proteome</keyword>
<name>L0A576_DEIPD</name>
<dbReference type="RefSeq" id="WP_015237317.1">
    <property type="nucleotide sequence ID" value="NC_019793.1"/>
</dbReference>
<gene>
    <name evidence="2" type="ordered locus">Deipe_3592</name>
</gene>
<accession>L0A576</accession>
<reference evidence="3" key="1">
    <citation type="submission" date="2012-03" db="EMBL/GenBank/DDBJ databases">
        <title>Complete sequence of chromosome of Deinococcus peraridilitoris DSM 19664.</title>
        <authorList>
            <person name="Lucas S."/>
            <person name="Copeland A."/>
            <person name="Lapidus A."/>
            <person name="Glavina del Rio T."/>
            <person name="Dalin E."/>
            <person name="Tice H."/>
            <person name="Bruce D."/>
            <person name="Goodwin L."/>
            <person name="Pitluck S."/>
            <person name="Peters L."/>
            <person name="Mikhailova N."/>
            <person name="Lu M."/>
            <person name="Kyrpides N."/>
            <person name="Mavromatis K."/>
            <person name="Ivanova N."/>
            <person name="Brettin T."/>
            <person name="Detter J.C."/>
            <person name="Han C."/>
            <person name="Larimer F."/>
            <person name="Land M."/>
            <person name="Hauser L."/>
            <person name="Markowitz V."/>
            <person name="Cheng J.-F."/>
            <person name="Hugenholtz P."/>
            <person name="Woyke T."/>
            <person name="Wu D."/>
            <person name="Pukall R."/>
            <person name="Steenblock K."/>
            <person name="Brambilla E."/>
            <person name="Klenk H.-P."/>
            <person name="Eisen J.A."/>
        </authorList>
    </citation>
    <scope>NUCLEOTIDE SEQUENCE [LARGE SCALE GENOMIC DNA]</scope>
    <source>
        <strain evidence="3">DSM 19664 / LMG 22246 / CIP 109416 / KR-200</strain>
    </source>
</reference>
<evidence type="ECO:0000256" key="1">
    <source>
        <dbReference type="SAM" id="MobiDB-lite"/>
    </source>
</evidence>
<evidence type="ECO:0000313" key="3">
    <source>
        <dbReference type="Proteomes" id="UP000010467"/>
    </source>
</evidence>
<feature type="region of interest" description="Disordered" evidence="1">
    <location>
        <begin position="1"/>
        <end position="21"/>
    </location>
</feature>
<feature type="region of interest" description="Disordered" evidence="1">
    <location>
        <begin position="96"/>
        <end position="122"/>
    </location>
</feature>
<sequence>MTRDKPVTEDLRSRPDHADLAGHPRNVAFVMLGQRFHLGEAYGFGRKGERGRIHLVRLSDGLALCRARFSADLLFQLSPTGSLTCASCLRAAARRVHQKFQPRPASGAAPTRTRSRRKSWQR</sequence>
<dbReference type="PATRIC" id="fig|937777.3.peg.3603"/>
<evidence type="ECO:0000313" key="2">
    <source>
        <dbReference type="EMBL" id="AFZ69021.1"/>
    </source>
</evidence>
<dbReference type="HOGENOM" id="CLU_2166820_0_0_0"/>